<organism>
    <name type="scientific">Pediculus humanus subsp. corporis</name>
    <name type="common">Body louse</name>
    <dbReference type="NCBI Taxonomy" id="121224"/>
    <lineage>
        <taxon>Eukaryota</taxon>
        <taxon>Metazoa</taxon>
        <taxon>Ecdysozoa</taxon>
        <taxon>Arthropoda</taxon>
        <taxon>Hexapoda</taxon>
        <taxon>Insecta</taxon>
        <taxon>Pterygota</taxon>
        <taxon>Neoptera</taxon>
        <taxon>Paraneoptera</taxon>
        <taxon>Psocodea</taxon>
        <taxon>Troctomorpha</taxon>
        <taxon>Phthiraptera</taxon>
        <taxon>Anoplura</taxon>
        <taxon>Pediculidae</taxon>
        <taxon>Pediculus</taxon>
    </lineage>
</organism>
<dbReference type="InterPro" id="IPR054708">
    <property type="entry name" value="MTPAP-like_central"/>
</dbReference>
<accession>E0VP78</accession>
<dbReference type="EC" id="2.7.7.19" evidence="3"/>
<keyword evidence="12" id="KW-1185">Reference proteome</keyword>
<dbReference type="CTD" id="8232017"/>
<evidence type="ECO:0000256" key="1">
    <source>
        <dbReference type="ARBA" id="ARBA00001936"/>
    </source>
</evidence>
<reference evidence="10" key="1">
    <citation type="submission" date="2007-04" db="EMBL/GenBank/DDBJ databases">
        <title>Annotation of Pediculus humanus corporis strain USDA.</title>
        <authorList>
            <person name="Kirkness E."/>
            <person name="Hannick L."/>
            <person name="Hass B."/>
            <person name="Bruggner R."/>
            <person name="Lawson D."/>
            <person name="Bidwell S."/>
            <person name="Joardar V."/>
            <person name="Caler E."/>
            <person name="Walenz B."/>
            <person name="Inman J."/>
            <person name="Schobel S."/>
            <person name="Galinsky K."/>
            <person name="Amedeo P."/>
            <person name="Strausberg R."/>
        </authorList>
    </citation>
    <scope>NUCLEOTIDE SEQUENCE</scope>
    <source>
        <strain evidence="10">USDA</strain>
    </source>
</reference>
<dbReference type="STRING" id="121224.E0VP78"/>
<dbReference type="EMBL" id="DS235357">
    <property type="protein sequence ID" value="EEB15184.1"/>
    <property type="molecule type" value="Genomic_DNA"/>
</dbReference>
<dbReference type="EMBL" id="AAZO01004114">
    <property type="status" value="NOT_ANNOTATED_CDS"/>
    <property type="molecule type" value="Genomic_DNA"/>
</dbReference>
<dbReference type="FunCoup" id="E0VP78">
    <property type="interactions" value="169"/>
</dbReference>
<dbReference type="SUPFAM" id="SSF81301">
    <property type="entry name" value="Nucleotidyltransferase"/>
    <property type="match status" value="1"/>
</dbReference>
<dbReference type="AlphaFoldDB" id="E0VP78"/>
<dbReference type="EnsemblMetazoa" id="PHUM354230-RA">
    <property type="protein sequence ID" value="PHUM354230-PA"/>
    <property type="gene ID" value="PHUM354230"/>
</dbReference>
<dbReference type="PANTHER" id="PTHR23092">
    <property type="entry name" value="POLY(A) RNA POLYMERASE"/>
    <property type="match status" value="1"/>
</dbReference>
<feature type="domain" description="PAP-associated" evidence="8">
    <location>
        <begin position="303"/>
        <end position="363"/>
    </location>
</feature>
<dbReference type="eggNOG" id="KOG1906">
    <property type="taxonomic scope" value="Eukaryota"/>
</dbReference>
<dbReference type="InterPro" id="IPR002058">
    <property type="entry name" value="PAP_assoc"/>
</dbReference>
<gene>
    <name evidence="11" type="primary">8232017</name>
    <name evidence="10" type="ORF">Phum_PHUM354230</name>
</gene>
<feature type="compositionally biased region" description="Low complexity" evidence="7">
    <location>
        <begin position="440"/>
        <end position="449"/>
    </location>
</feature>
<dbReference type="Pfam" id="PF03828">
    <property type="entry name" value="PAP_assoc"/>
    <property type="match status" value="1"/>
</dbReference>
<dbReference type="GO" id="GO:0046872">
    <property type="term" value="F:metal ion binding"/>
    <property type="evidence" value="ECO:0007669"/>
    <property type="project" value="UniProtKB-KW"/>
</dbReference>
<feature type="region of interest" description="Disordered" evidence="7">
    <location>
        <begin position="432"/>
        <end position="470"/>
    </location>
</feature>
<feature type="region of interest" description="Disordered" evidence="7">
    <location>
        <begin position="48"/>
        <end position="69"/>
    </location>
</feature>
<reference evidence="11" key="3">
    <citation type="submission" date="2020-05" db="UniProtKB">
        <authorList>
            <consortium name="EnsemblMetazoa"/>
        </authorList>
    </citation>
    <scope>IDENTIFICATION</scope>
    <source>
        <strain evidence="11">USDA</strain>
    </source>
</reference>
<evidence type="ECO:0000313" key="11">
    <source>
        <dbReference type="EnsemblMetazoa" id="PHUM354230-PA"/>
    </source>
</evidence>
<keyword evidence="4 10" id="KW-0808">Transferase</keyword>
<feature type="compositionally biased region" description="Basic residues" evidence="7">
    <location>
        <begin position="517"/>
        <end position="531"/>
    </location>
</feature>
<evidence type="ECO:0000256" key="6">
    <source>
        <dbReference type="ARBA" id="ARBA00022842"/>
    </source>
</evidence>
<comment type="cofactor">
    <cofactor evidence="1">
        <name>Mn(2+)</name>
        <dbReference type="ChEBI" id="CHEBI:29035"/>
    </cofactor>
</comment>
<evidence type="ECO:0000256" key="2">
    <source>
        <dbReference type="ARBA" id="ARBA00008593"/>
    </source>
</evidence>
<dbReference type="FunFam" id="3.30.460.10:FF:000006">
    <property type="entry name" value="non-canonical poly(A) RNA polymerase PAPD5"/>
    <property type="match status" value="1"/>
</dbReference>
<dbReference type="PANTHER" id="PTHR23092:SF15">
    <property type="entry name" value="INACTIVE NON-CANONICAL POLY(A) RNA POLYMERASE PROTEIN TRF4-2-RELATED"/>
    <property type="match status" value="1"/>
</dbReference>
<evidence type="ECO:0000256" key="5">
    <source>
        <dbReference type="ARBA" id="ARBA00022723"/>
    </source>
</evidence>
<dbReference type="KEGG" id="phu:Phum_PHUM354230"/>
<dbReference type="GO" id="GO:0043634">
    <property type="term" value="P:polyadenylation-dependent ncRNA catabolic process"/>
    <property type="evidence" value="ECO:0007669"/>
    <property type="project" value="TreeGrafter"/>
</dbReference>
<keyword evidence="10" id="KW-0548">Nucleotidyltransferase</keyword>
<dbReference type="Gene3D" id="3.30.460.10">
    <property type="entry name" value="Beta Polymerase, domain 2"/>
    <property type="match status" value="1"/>
</dbReference>
<evidence type="ECO:0000256" key="7">
    <source>
        <dbReference type="SAM" id="MobiDB-lite"/>
    </source>
</evidence>
<dbReference type="Pfam" id="PF22600">
    <property type="entry name" value="MTPAP-like_central"/>
    <property type="match status" value="1"/>
</dbReference>
<dbReference type="RefSeq" id="XP_002427922.1">
    <property type="nucleotide sequence ID" value="XM_002427877.1"/>
</dbReference>
<sequence>MDPAIGWFQPEHEGPAKELWLRIWESLKPTPMPSDMDKTDLGSKSLDFIPIENDDGNRGTKGNAGMNGGNGIKRFRENIASTYGMNINRDALIGRHGGTPWRTPGKTYLPGILGLHDEIIEFYNYMSPRKCEHELRLKVVHKIKSAIHELWPQAKVEVFGSFRTGLYLPTSDIDLVVIGCWPTLPLWKLEQKLLENEIAEQHTIKVLDKASVPIIKLRDKESDVKVDISFNMSSGVQSAQLIKTFKKKFPVLAKLVLVLKQFLLQRDLNEVFTGGISSYSLILMTISFLQLHPRQDAFRSDVNLGVLLIEFMELYGHKFNYLRCGIRVKDGGSYLSKEEVQKTMIDGHRSGFLCIEDPLTPGNDIGKSSYGALQVKQAFDYAYITLVQAVHPLNTFLDINKHSILGRIVRITDDVIEYRAWIEKTFPVKSSIDNKNENDSLSSHSLSSSEHSESPYTVSESDSESGSPVRNNILKQMRTSTTGKDLCFKNERFWHNSNSPHHVGNVRQTRGGFPSPNHHKGLKRRRQNNRQ</sequence>
<evidence type="ECO:0000259" key="9">
    <source>
        <dbReference type="Pfam" id="PF22600"/>
    </source>
</evidence>
<dbReference type="InterPro" id="IPR045862">
    <property type="entry name" value="Trf4-like"/>
</dbReference>
<dbReference type="HOGENOM" id="CLU_013572_3_1_1"/>
<dbReference type="GO" id="GO:0005730">
    <property type="term" value="C:nucleolus"/>
    <property type="evidence" value="ECO:0007669"/>
    <property type="project" value="TreeGrafter"/>
</dbReference>
<dbReference type="SUPFAM" id="SSF81631">
    <property type="entry name" value="PAP/OAS1 substrate-binding domain"/>
    <property type="match status" value="1"/>
</dbReference>
<dbReference type="VEuPathDB" id="VectorBase:PHUM354230"/>
<dbReference type="GO" id="GO:0031499">
    <property type="term" value="C:TRAMP complex"/>
    <property type="evidence" value="ECO:0007669"/>
    <property type="project" value="TreeGrafter"/>
</dbReference>
<proteinExistence type="inferred from homology"/>
<dbReference type="FunFam" id="1.10.1410.10:FF:000003">
    <property type="entry name" value="non-canonical poly(A) RNA polymerase PAPD7"/>
    <property type="match status" value="1"/>
</dbReference>
<dbReference type="GeneID" id="8232017"/>
<dbReference type="GO" id="GO:1990817">
    <property type="term" value="F:poly(A) RNA polymerase activity"/>
    <property type="evidence" value="ECO:0007669"/>
    <property type="project" value="UniProtKB-EC"/>
</dbReference>
<feature type="region of interest" description="Disordered" evidence="7">
    <location>
        <begin position="495"/>
        <end position="531"/>
    </location>
</feature>
<evidence type="ECO:0000313" key="10">
    <source>
        <dbReference type="EMBL" id="EEB15184.1"/>
    </source>
</evidence>
<dbReference type="InParanoid" id="E0VP78"/>
<evidence type="ECO:0000259" key="8">
    <source>
        <dbReference type="Pfam" id="PF03828"/>
    </source>
</evidence>
<reference evidence="10" key="2">
    <citation type="submission" date="2007-04" db="EMBL/GenBank/DDBJ databases">
        <title>The genome of the human body louse.</title>
        <authorList>
            <consortium name="The Human Body Louse Genome Consortium"/>
            <person name="Kirkness E."/>
            <person name="Walenz B."/>
            <person name="Hass B."/>
            <person name="Bruggner R."/>
            <person name="Strausberg R."/>
        </authorList>
    </citation>
    <scope>NUCLEOTIDE SEQUENCE</scope>
    <source>
        <strain evidence="10">USDA</strain>
    </source>
</reference>
<evidence type="ECO:0000256" key="4">
    <source>
        <dbReference type="ARBA" id="ARBA00022679"/>
    </source>
</evidence>
<dbReference type="CDD" id="cd05402">
    <property type="entry name" value="NT_PAP_TUTase"/>
    <property type="match status" value="1"/>
</dbReference>
<keyword evidence="5" id="KW-0479">Metal-binding</keyword>
<protein>
    <recommendedName>
        <fullName evidence="3">polynucleotide adenylyltransferase</fullName>
        <ecNumber evidence="3">2.7.7.19</ecNumber>
    </recommendedName>
</protein>
<dbReference type="Gene3D" id="1.10.1410.10">
    <property type="match status" value="1"/>
</dbReference>
<dbReference type="GO" id="GO:0031123">
    <property type="term" value="P:RNA 3'-end processing"/>
    <property type="evidence" value="ECO:0007669"/>
    <property type="project" value="TreeGrafter"/>
</dbReference>
<dbReference type="Proteomes" id="UP000009046">
    <property type="component" value="Unassembled WGS sequence"/>
</dbReference>
<evidence type="ECO:0000256" key="3">
    <source>
        <dbReference type="ARBA" id="ARBA00012388"/>
    </source>
</evidence>
<feature type="compositionally biased region" description="Polar residues" evidence="7">
    <location>
        <begin position="455"/>
        <end position="470"/>
    </location>
</feature>
<dbReference type="GO" id="GO:0003729">
    <property type="term" value="F:mRNA binding"/>
    <property type="evidence" value="ECO:0007669"/>
    <property type="project" value="TreeGrafter"/>
</dbReference>
<keyword evidence="6" id="KW-0460">Magnesium</keyword>
<evidence type="ECO:0000313" key="12">
    <source>
        <dbReference type="Proteomes" id="UP000009046"/>
    </source>
</evidence>
<name>E0VP78_PEDHC</name>
<dbReference type="OMA" id="MYRAPRA"/>
<dbReference type="InterPro" id="IPR043519">
    <property type="entry name" value="NT_sf"/>
</dbReference>
<feature type="domain" description="Poly(A) RNA polymerase mitochondrial-like central palm" evidence="9">
    <location>
        <begin position="115"/>
        <end position="246"/>
    </location>
</feature>
<comment type="similarity">
    <text evidence="2">Belongs to the DNA polymerase type-B-like family.</text>
</comment>
<dbReference type="OrthoDB" id="273917at2759"/>